<comment type="caution">
    <text evidence="8">Lacks conserved residue(s) required for the propagation of feature annotation.</text>
</comment>
<dbReference type="GO" id="GO:0005737">
    <property type="term" value="C:cytoplasm"/>
    <property type="evidence" value="ECO:0007669"/>
    <property type="project" value="UniProtKB-SubCell"/>
</dbReference>
<reference evidence="12 13" key="1">
    <citation type="submission" date="2016-11" db="EMBL/GenBank/DDBJ databases">
        <authorList>
            <person name="Jaros S."/>
            <person name="Januszkiewicz K."/>
            <person name="Wedrychowicz H."/>
        </authorList>
    </citation>
    <scope>NUCLEOTIDE SEQUENCE [LARGE SCALE GENOMIC DNA]</scope>
    <source>
        <strain evidence="12 13">DSM 46144</strain>
    </source>
</reference>
<feature type="domain" description="PurM-like C-terminal" evidence="10">
    <location>
        <begin position="210"/>
        <end position="365"/>
    </location>
</feature>
<dbReference type="InterPro" id="IPR016188">
    <property type="entry name" value="PurM-like_N"/>
</dbReference>
<comment type="subunit">
    <text evidence="8">Monomer. Part of the FGAM synthase complex composed of 1 PurL, 1 PurQ and 2 PurS subunits.</text>
</comment>
<sequence length="750" mass="80060">MTDTVSQAQQSPDAEQPYLELGLKDDEYARIREVLGRRPTQTELAMYSIMWSEHCSYKSSKVHLRQFGEKAPKTDALLVGMGENAGVVDVGGGLAVTFKVESHNHPSFVEPYQGAATGVGGIVRDILTMGARPIAVMDPLRFGAPDHPDTARVLPGIVAGVGGYGNCLGLPNIGGEVVFDPCYQGNPLVNALCVGVMPHDRIQLSAARGVGNVVVLLGAKTGRDGIGGVSVLASATFEEGAETRRPSVQVGDPFAEKLLIESCLEMFDRKLVVGIQDLGGAGLTCATTETAAAGKSGMRVWLERVPLREPSMEPHEILASESQERMLAIVEPSKLDEVLALAAKWGVIATAIGEVTEGDRLVITWHDDVVVDVPPRSLSDEGPVYNRPIERPGDFDLVRADRAETLPRPKTGDELRETLLKLVASPNLADKTWVTEQYDRYVQGNTVLAQPEDAGVIRLDEETGRGIALATDGNGRYAKLDPYAGAQLALAEAYRNVATTGAAPLAVTNCLNFGSPEDPHVMWQFQQAVTGLADGCQQLGTPVTGGNVSFYNQTGSTAIHPTPVIGVLGVFDDVARRTPIGFQDDGESLILLGSTEEELSGSEWAWALHGHLGGVPPKVDLAREKLLADILIAGSRDGMLSAAHDLSDGGLAQALTEATLRYGVGARIVLPEGADPFVWLFSESAGRVLVSVPRTEELRFTDMCTMRALPWTRIGVVDKVGGALEVQGQFTIPLDELRSAWTGTLPNLFG</sequence>
<dbReference type="SUPFAM" id="SSF56042">
    <property type="entry name" value="PurM C-terminal domain-like"/>
    <property type="match status" value="2"/>
</dbReference>
<comment type="pathway">
    <text evidence="8">Purine metabolism; IMP biosynthesis via de novo pathway; 5-amino-1-(5-phospho-D-ribosyl)imidazole from N(2)-formyl-N(1)-(5-phospho-D-ribosyl)glycinamide: step 1/2.</text>
</comment>
<evidence type="ECO:0000259" key="9">
    <source>
        <dbReference type="Pfam" id="PF00586"/>
    </source>
</evidence>
<feature type="domain" description="PurM-like C-terminal" evidence="10">
    <location>
        <begin position="585"/>
        <end position="721"/>
    </location>
</feature>
<evidence type="ECO:0000259" key="10">
    <source>
        <dbReference type="Pfam" id="PF02769"/>
    </source>
</evidence>
<evidence type="ECO:0000256" key="4">
    <source>
        <dbReference type="ARBA" id="ARBA00022741"/>
    </source>
</evidence>
<feature type="binding site" evidence="8">
    <location>
        <position position="125"/>
    </location>
    <ligand>
        <name>Mg(2+)</name>
        <dbReference type="ChEBI" id="CHEBI:18420"/>
        <label>2</label>
    </ligand>
</feature>
<keyword evidence="3 8" id="KW-0479">Metal-binding</keyword>
<organism evidence="12 13">
    <name type="scientific">Cryptosporangium aurantiacum</name>
    <dbReference type="NCBI Taxonomy" id="134849"/>
    <lineage>
        <taxon>Bacteria</taxon>
        <taxon>Bacillati</taxon>
        <taxon>Actinomycetota</taxon>
        <taxon>Actinomycetes</taxon>
        <taxon>Cryptosporangiales</taxon>
        <taxon>Cryptosporangiaceae</taxon>
        <taxon>Cryptosporangium</taxon>
    </lineage>
</organism>
<dbReference type="FunFam" id="3.30.1330.10:FF:000004">
    <property type="entry name" value="Phosphoribosylformylglycinamidine synthase subunit PurL"/>
    <property type="match status" value="1"/>
</dbReference>
<protein>
    <recommendedName>
        <fullName evidence="8">Phosphoribosylformylglycinamidine synthase subunit PurL</fullName>
        <shortName evidence="8">FGAM synthase</shortName>
        <ecNumber evidence="8">6.3.5.3</ecNumber>
    </recommendedName>
    <alternativeName>
        <fullName evidence="8">Formylglycinamide ribonucleotide amidotransferase subunit II</fullName>
        <shortName evidence="8">FGAR amidotransferase II</shortName>
        <shortName evidence="8">FGAR-AT II</shortName>
    </alternativeName>
    <alternativeName>
        <fullName evidence="8">Glutamine amidotransferase PurL</fullName>
    </alternativeName>
    <alternativeName>
        <fullName evidence="8">Phosphoribosylformylglycinamidine synthase subunit II</fullName>
    </alternativeName>
</protein>
<keyword evidence="7 8" id="KW-0460">Magnesium</keyword>
<dbReference type="InterPro" id="IPR010918">
    <property type="entry name" value="PurM-like_C_dom"/>
</dbReference>
<dbReference type="CDD" id="cd02203">
    <property type="entry name" value="PurL_repeat1"/>
    <property type="match status" value="1"/>
</dbReference>
<evidence type="ECO:0000256" key="1">
    <source>
        <dbReference type="ARBA" id="ARBA00022490"/>
    </source>
</evidence>
<dbReference type="NCBIfam" id="TIGR01736">
    <property type="entry name" value="FGAM_synth_II"/>
    <property type="match status" value="1"/>
</dbReference>
<feature type="binding site" evidence="8">
    <location>
        <position position="549"/>
    </location>
    <ligand>
        <name>substrate</name>
    </ligand>
</feature>
<dbReference type="PIRSF" id="PIRSF001587">
    <property type="entry name" value="FGAM_synthase_II"/>
    <property type="match status" value="1"/>
</dbReference>
<dbReference type="Pfam" id="PF00586">
    <property type="entry name" value="AIRS"/>
    <property type="match status" value="2"/>
</dbReference>
<dbReference type="Gene3D" id="3.30.1330.10">
    <property type="entry name" value="PurM-like, N-terminal domain"/>
    <property type="match status" value="2"/>
</dbReference>
<feature type="binding site" evidence="8">
    <location>
        <position position="249"/>
    </location>
    <ligand>
        <name>substrate</name>
    </ligand>
</feature>
<dbReference type="GO" id="GO:0005524">
    <property type="term" value="F:ATP binding"/>
    <property type="evidence" value="ECO:0007669"/>
    <property type="project" value="UniProtKB-UniRule"/>
</dbReference>
<evidence type="ECO:0000256" key="5">
    <source>
        <dbReference type="ARBA" id="ARBA00022755"/>
    </source>
</evidence>
<comment type="function">
    <text evidence="8">Part of the phosphoribosylformylglycinamidine synthase complex involved in the purines biosynthetic pathway. Catalyzes the ATP-dependent conversion of formylglycinamide ribonucleotide (FGAR) and glutamine to yield formylglycinamidine ribonucleotide (FGAM) and glutamate. The FGAM synthase complex is composed of three subunits. PurQ produces an ammonia molecule by converting glutamine to glutamate. PurL transfers the ammonia molecule to FGAR to form FGAM in an ATP-dependent manner. PurS interacts with PurQ and PurL and is thought to assist in the transfer of the ammonia molecule from PurQ to PurL.</text>
</comment>
<evidence type="ECO:0000313" key="13">
    <source>
        <dbReference type="Proteomes" id="UP000184440"/>
    </source>
</evidence>
<dbReference type="InterPro" id="IPR010074">
    <property type="entry name" value="PRibForGlyAmidine_synth_PurL"/>
</dbReference>
<dbReference type="RefSeq" id="WP_073261455.1">
    <property type="nucleotide sequence ID" value="NZ_FRCS01000010.1"/>
</dbReference>
<evidence type="ECO:0000256" key="7">
    <source>
        <dbReference type="ARBA" id="ARBA00022842"/>
    </source>
</evidence>
<dbReference type="InterPro" id="IPR036676">
    <property type="entry name" value="PurM-like_C_sf"/>
</dbReference>
<feature type="binding site" evidence="8">
    <location>
        <position position="277"/>
    </location>
    <ligand>
        <name>Mg(2+)</name>
        <dbReference type="ChEBI" id="CHEBI:18420"/>
        <label>2</label>
    </ligand>
</feature>
<feature type="active site" description="Proton acceptor" evidence="8">
    <location>
        <position position="103"/>
    </location>
</feature>
<dbReference type="CDD" id="cd02204">
    <property type="entry name" value="PurL_repeat2"/>
    <property type="match status" value="1"/>
</dbReference>
<comment type="similarity">
    <text evidence="8">Belongs to the FGAMS family.</text>
</comment>
<comment type="catalytic activity">
    <reaction evidence="8">
        <text>N(2)-formyl-N(1)-(5-phospho-beta-D-ribosyl)glycinamide + L-glutamine + ATP + H2O = 2-formamido-N(1)-(5-O-phospho-beta-D-ribosyl)acetamidine + L-glutamate + ADP + phosphate + H(+)</text>
        <dbReference type="Rhea" id="RHEA:17129"/>
        <dbReference type="ChEBI" id="CHEBI:15377"/>
        <dbReference type="ChEBI" id="CHEBI:15378"/>
        <dbReference type="ChEBI" id="CHEBI:29985"/>
        <dbReference type="ChEBI" id="CHEBI:30616"/>
        <dbReference type="ChEBI" id="CHEBI:43474"/>
        <dbReference type="ChEBI" id="CHEBI:58359"/>
        <dbReference type="ChEBI" id="CHEBI:147286"/>
        <dbReference type="ChEBI" id="CHEBI:147287"/>
        <dbReference type="ChEBI" id="CHEBI:456216"/>
        <dbReference type="EC" id="6.3.5.3"/>
    </reaction>
</comment>
<name>A0A1M7REI6_9ACTN</name>
<feature type="active site" evidence="8">
    <location>
        <position position="54"/>
    </location>
</feature>
<dbReference type="PANTHER" id="PTHR43555">
    <property type="entry name" value="PHOSPHORIBOSYLFORMYLGLYCINAMIDINE SYNTHASE SUBUNIT PURL"/>
    <property type="match status" value="1"/>
</dbReference>
<dbReference type="Gene3D" id="3.90.650.10">
    <property type="entry name" value="PurM-like C-terminal domain"/>
    <property type="match status" value="2"/>
</dbReference>
<evidence type="ECO:0000256" key="3">
    <source>
        <dbReference type="ARBA" id="ARBA00022723"/>
    </source>
</evidence>
<keyword evidence="6 8" id="KW-0067">ATP-binding</keyword>
<evidence type="ECO:0000256" key="6">
    <source>
        <dbReference type="ARBA" id="ARBA00022840"/>
    </source>
</evidence>
<feature type="binding site" evidence="8">
    <location>
        <position position="547"/>
    </location>
    <ligand>
        <name>Mg(2+)</name>
        <dbReference type="ChEBI" id="CHEBI:18420"/>
        <label>1</label>
    </ligand>
</feature>
<dbReference type="EC" id="6.3.5.3" evidence="8"/>
<accession>A0A1M7REI6</accession>
<dbReference type="GO" id="GO:0006189">
    <property type="term" value="P:'de novo' IMP biosynthetic process"/>
    <property type="evidence" value="ECO:0007669"/>
    <property type="project" value="UniProtKB-UniRule"/>
</dbReference>
<feature type="binding site" evidence="8">
    <location>
        <position position="124"/>
    </location>
    <ligand>
        <name>substrate</name>
    </ligand>
</feature>
<feature type="binding site" evidence="8">
    <location>
        <begin position="321"/>
        <end position="323"/>
    </location>
    <ligand>
        <name>substrate</name>
    </ligand>
</feature>
<gene>
    <name evidence="8" type="primary">purL</name>
    <name evidence="12" type="ORF">SAMN05443668_110258</name>
</gene>
<feature type="binding site" evidence="8">
    <location>
        <position position="101"/>
    </location>
    <ligand>
        <name>Mg(2+)</name>
        <dbReference type="ChEBI" id="CHEBI:18420"/>
        <label>1</label>
    </ligand>
</feature>
<dbReference type="GO" id="GO:0000287">
    <property type="term" value="F:magnesium ion binding"/>
    <property type="evidence" value="ECO:0007669"/>
    <property type="project" value="UniProtKB-UniRule"/>
</dbReference>
<keyword evidence="5 8" id="KW-0658">Purine biosynthesis</keyword>
<feature type="binding site" evidence="8">
    <location>
        <position position="509"/>
    </location>
    <ligand>
        <name>ATP</name>
        <dbReference type="ChEBI" id="CHEBI:30616"/>
    </ligand>
</feature>
<keyword evidence="4 8" id="KW-0547">Nucleotide-binding</keyword>
<dbReference type="InterPro" id="IPR036921">
    <property type="entry name" value="PurM-like_N_sf"/>
</dbReference>
<dbReference type="STRING" id="134849.SAMN05443668_110258"/>
<evidence type="ECO:0000256" key="2">
    <source>
        <dbReference type="ARBA" id="ARBA00022598"/>
    </source>
</evidence>
<keyword evidence="13" id="KW-1185">Reference proteome</keyword>
<dbReference type="OrthoDB" id="9804441at2"/>
<dbReference type="Pfam" id="PF02769">
    <property type="entry name" value="AIRS_C"/>
    <property type="match status" value="2"/>
</dbReference>
<dbReference type="PANTHER" id="PTHR43555:SF1">
    <property type="entry name" value="PHOSPHORIBOSYLFORMYLGLYCINAMIDINE SYNTHASE SUBUNIT PURL"/>
    <property type="match status" value="1"/>
</dbReference>
<comment type="subcellular location">
    <subcellularLocation>
        <location evidence="8">Cytoplasm</location>
    </subcellularLocation>
</comment>
<keyword evidence="1 8" id="KW-0963">Cytoplasm</keyword>
<dbReference type="NCBIfam" id="NF002290">
    <property type="entry name" value="PRK01213.1"/>
    <property type="match status" value="1"/>
</dbReference>
<dbReference type="EMBL" id="FRCS01000010">
    <property type="protein sequence ID" value="SHN44559.1"/>
    <property type="molecule type" value="Genomic_DNA"/>
</dbReference>
<feature type="binding site" evidence="8">
    <location>
        <position position="57"/>
    </location>
    <ligand>
        <name>ATP</name>
        <dbReference type="ChEBI" id="CHEBI:30616"/>
    </ligand>
</feature>
<dbReference type="HAMAP" id="MF_00420">
    <property type="entry name" value="PurL_2"/>
    <property type="match status" value="1"/>
</dbReference>
<feature type="domain" description="PurM-like N-terminal" evidence="9">
    <location>
        <begin position="452"/>
        <end position="570"/>
    </location>
</feature>
<proteinExistence type="inferred from homology"/>
<feature type="domain" description="Phosphoribosylformylglycinamidine synthase linker" evidence="11">
    <location>
        <begin position="15"/>
        <end position="58"/>
    </location>
</feature>
<dbReference type="Pfam" id="PF18072">
    <property type="entry name" value="FGAR-AT_linker"/>
    <property type="match status" value="1"/>
</dbReference>
<dbReference type="AlphaFoldDB" id="A0A1M7REI6"/>
<feature type="binding site" evidence="8">
    <location>
        <begin position="102"/>
        <end position="105"/>
    </location>
    <ligand>
        <name>substrate</name>
    </ligand>
</feature>
<dbReference type="Proteomes" id="UP000184440">
    <property type="component" value="Unassembled WGS sequence"/>
</dbReference>
<dbReference type="GO" id="GO:0004642">
    <property type="term" value="F:phosphoribosylformylglycinamidine synthase activity"/>
    <property type="evidence" value="ECO:0007669"/>
    <property type="project" value="UniProtKB-UniRule"/>
</dbReference>
<dbReference type="SUPFAM" id="SSF55326">
    <property type="entry name" value="PurM N-terminal domain-like"/>
    <property type="match status" value="2"/>
</dbReference>
<feature type="binding site" evidence="8">
    <location>
        <position position="546"/>
    </location>
    <ligand>
        <name>ATP</name>
        <dbReference type="ChEBI" id="CHEBI:30616"/>
    </ligand>
</feature>
<feature type="binding site" evidence="8">
    <location>
        <position position="99"/>
    </location>
    <ligand>
        <name>ATP</name>
        <dbReference type="ChEBI" id="CHEBI:30616"/>
    </ligand>
</feature>
<dbReference type="InterPro" id="IPR041609">
    <property type="entry name" value="PurL_linker"/>
</dbReference>
<evidence type="ECO:0000313" key="12">
    <source>
        <dbReference type="EMBL" id="SHN44559.1"/>
    </source>
</evidence>
<feature type="domain" description="PurM-like N-terminal" evidence="9">
    <location>
        <begin position="82"/>
        <end position="197"/>
    </location>
</feature>
<evidence type="ECO:0000256" key="8">
    <source>
        <dbReference type="HAMAP-Rule" id="MF_00420"/>
    </source>
</evidence>
<dbReference type="UniPathway" id="UPA00074">
    <property type="reaction ID" value="UER00128"/>
</dbReference>
<keyword evidence="2 8" id="KW-0436">Ligase</keyword>
<evidence type="ECO:0000259" key="11">
    <source>
        <dbReference type="Pfam" id="PF18072"/>
    </source>
</evidence>